<dbReference type="PANTHER" id="PTHR10155">
    <property type="entry name" value="PHOSPHATIDYLINOSITOL 3-KINASE REGULATORY SUBUNIT"/>
    <property type="match status" value="1"/>
</dbReference>
<dbReference type="InterPro" id="IPR000980">
    <property type="entry name" value="SH2"/>
</dbReference>
<name>A0ABM1DS83_PRICU</name>
<dbReference type="GeneID" id="106805635"/>
<dbReference type="SMART" id="SM00969">
    <property type="entry name" value="SOCS_box"/>
    <property type="match status" value="1"/>
</dbReference>
<dbReference type="InterPro" id="IPR001496">
    <property type="entry name" value="SOCS_box"/>
</dbReference>
<evidence type="ECO:0000313" key="9">
    <source>
        <dbReference type="RefSeq" id="XP_014662804.1"/>
    </source>
</evidence>
<dbReference type="PANTHER" id="PTHR10155:SF32">
    <property type="entry name" value="LP02169P"/>
    <property type="match status" value="1"/>
</dbReference>
<keyword evidence="4 5" id="KW-0727">SH2 domain</keyword>
<evidence type="ECO:0000259" key="7">
    <source>
        <dbReference type="PROSITE" id="PS50225"/>
    </source>
</evidence>
<dbReference type="InterPro" id="IPR036036">
    <property type="entry name" value="SOCS_box-like_dom_sf"/>
</dbReference>
<dbReference type="SUPFAM" id="SSF55550">
    <property type="entry name" value="SH2 domain"/>
    <property type="match status" value="1"/>
</dbReference>
<dbReference type="SMART" id="SM00253">
    <property type="entry name" value="SOCS"/>
    <property type="match status" value="1"/>
</dbReference>
<evidence type="ECO:0000256" key="2">
    <source>
        <dbReference type="ARBA" id="ARBA00022700"/>
    </source>
</evidence>
<reference evidence="9" key="1">
    <citation type="submission" date="2025-08" db="UniProtKB">
        <authorList>
            <consortium name="RefSeq"/>
        </authorList>
    </citation>
    <scope>IDENTIFICATION</scope>
</reference>
<evidence type="ECO:0000256" key="5">
    <source>
        <dbReference type="PROSITE-ProRule" id="PRU00191"/>
    </source>
</evidence>
<dbReference type="SMART" id="SM00252">
    <property type="entry name" value="SH2"/>
    <property type="match status" value="1"/>
</dbReference>
<evidence type="ECO:0000256" key="1">
    <source>
        <dbReference type="ARBA" id="ARBA00022604"/>
    </source>
</evidence>
<organism evidence="8 9">
    <name type="scientific">Priapulus caudatus</name>
    <name type="common">Priapulid worm</name>
    <dbReference type="NCBI Taxonomy" id="37621"/>
    <lineage>
        <taxon>Eukaryota</taxon>
        <taxon>Metazoa</taxon>
        <taxon>Ecdysozoa</taxon>
        <taxon>Scalidophora</taxon>
        <taxon>Priapulida</taxon>
        <taxon>Priapulimorpha</taxon>
        <taxon>Priapulimorphida</taxon>
        <taxon>Priapulidae</taxon>
        <taxon>Priapulus</taxon>
    </lineage>
</organism>
<dbReference type="PROSITE" id="PS50225">
    <property type="entry name" value="SOCS"/>
    <property type="match status" value="1"/>
</dbReference>
<evidence type="ECO:0000259" key="6">
    <source>
        <dbReference type="PROSITE" id="PS50001"/>
    </source>
</evidence>
<keyword evidence="1" id="KW-0341">Growth regulation</keyword>
<dbReference type="Proteomes" id="UP000695022">
    <property type="component" value="Unplaced"/>
</dbReference>
<gene>
    <name evidence="9" type="primary">LOC106805635</name>
</gene>
<proteinExistence type="predicted"/>
<evidence type="ECO:0000313" key="8">
    <source>
        <dbReference type="Proteomes" id="UP000695022"/>
    </source>
</evidence>
<dbReference type="InterPro" id="IPR036860">
    <property type="entry name" value="SH2_dom_sf"/>
</dbReference>
<accession>A0ABM1DS83</accession>
<dbReference type="PROSITE" id="PS50001">
    <property type="entry name" value="SH2"/>
    <property type="match status" value="1"/>
</dbReference>
<dbReference type="SUPFAM" id="SSF158235">
    <property type="entry name" value="SOCS box-like"/>
    <property type="match status" value="1"/>
</dbReference>
<evidence type="ECO:0000256" key="4">
    <source>
        <dbReference type="ARBA" id="ARBA00022999"/>
    </source>
</evidence>
<sequence length="151" mass="17874">MSFEEAEEKLQGLSDGSFLVRDSSNDHYILSLSFRTESRTRHCRIEYHKGRFGFGEIENSFGFVSVVNLIEHTVLESKKGKYTFYLRHPMFGRPPTRVQLTTPVSRFATMRSLQHMCRFVILRHVRHDHIDRLPLPQKIQNYLNDPHYYAE</sequence>
<protein>
    <submittedName>
        <fullName evidence="9">Suppressor of cytokine signaling 6-like</fullName>
    </submittedName>
</protein>
<dbReference type="Gene3D" id="3.30.505.10">
    <property type="entry name" value="SH2 domain"/>
    <property type="match status" value="1"/>
</dbReference>
<feature type="domain" description="SH2" evidence="6">
    <location>
        <begin position="1"/>
        <end position="90"/>
    </location>
</feature>
<dbReference type="RefSeq" id="XP_014662804.1">
    <property type="nucleotide sequence ID" value="XM_014807318.1"/>
</dbReference>
<dbReference type="Pfam" id="PF00017">
    <property type="entry name" value="SH2"/>
    <property type="match status" value="1"/>
</dbReference>
<keyword evidence="8" id="KW-1185">Reference proteome</keyword>
<keyword evidence="3" id="KW-0833">Ubl conjugation pathway</keyword>
<feature type="domain" description="SOCS box" evidence="7">
    <location>
        <begin position="99"/>
        <end position="149"/>
    </location>
</feature>
<evidence type="ECO:0000256" key="3">
    <source>
        <dbReference type="ARBA" id="ARBA00022786"/>
    </source>
</evidence>
<keyword evidence="2" id="KW-0734">Signal transduction inhibitor</keyword>
<dbReference type="Pfam" id="PF07525">
    <property type="entry name" value="SOCS_box"/>
    <property type="match status" value="1"/>
</dbReference>